<comment type="similarity">
    <text evidence="2">Belongs to the GTR/RAG GTP-binding protein family.</text>
</comment>
<dbReference type="InterPro" id="IPR027417">
    <property type="entry name" value="P-loop_NTPase"/>
</dbReference>
<protein>
    <submittedName>
        <fullName evidence="7">Uncharacterized protein</fullName>
    </submittedName>
</protein>
<reference evidence="7 8" key="1">
    <citation type="submission" date="2020-04" db="EMBL/GenBank/DDBJ databases">
        <title>Perkinsus olseni comparative genomics.</title>
        <authorList>
            <person name="Bogema D.R."/>
        </authorList>
    </citation>
    <scope>NUCLEOTIDE SEQUENCE [LARGE SCALE GENOMIC DNA]</scope>
    <source>
        <strain evidence="7">00978-12</strain>
    </source>
</reference>
<dbReference type="SUPFAM" id="SSF52540">
    <property type="entry name" value="P-loop containing nucleoside triphosphate hydrolases"/>
    <property type="match status" value="1"/>
</dbReference>
<organism evidence="7 8">
    <name type="scientific">Perkinsus olseni</name>
    <name type="common">Perkinsus atlanticus</name>
    <dbReference type="NCBI Taxonomy" id="32597"/>
    <lineage>
        <taxon>Eukaryota</taxon>
        <taxon>Sar</taxon>
        <taxon>Alveolata</taxon>
        <taxon>Perkinsozoa</taxon>
        <taxon>Perkinsea</taxon>
        <taxon>Perkinsida</taxon>
        <taxon>Perkinsidae</taxon>
        <taxon>Perkinsus</taxon>
    </lineage>
</organism>
<evidence type="ECO:0000313" key="7">
    <source>
        <dbReference type="EMBL" id="KAF4691285.1"/>
    </source>
</evidence>
<evidence type="ECO:0000256" key="3">
    <source>
        <dbReference type="ARBA" id="ARBA00022490"/>
    </source>
</evidence>
<evidence type="ECO:0000313" key="8">
    <source>
        <dbReference type="Proteomes" id="UP000541610"/>
    </source>
</evidence>
<keyword evidence="3" id="KW-0963">Cytoplasm</keyword>
<gene>
    <name evidence="7" type="ORF">FOZ60_015822</name>
</gene>
<keyword evidence="5" id="KW-0342">GTP-binding</keyword>
<evidence type="ECO:0000256" key="6">
    <source>
        <dbReference type="SAM" id="MobiDB-lite"/>
    </source>
</evidence>
<dbReference type="InterPro" id="IPR006762">
    <property type="entry name" value="Gtr1_RagA"/>
</dbReference>
<proteinExistence type="inferred from homology"/>
<dbReference type="CDD" id="cd11384">
    <property type="entry name" value="RagA_like"/>
    <property type="match status" value="1"/>
</dbReference>
<comment type="subcellular location">
    <subcellularLocation>
        <location evidence="1">Cytoplasm</location>
    </subcellularLocation>
</comment>
<accession>A0A7J6P5C1</accession>
<dbReference type="OrthoDB" id="419317at2759"/>
<keyword evidence="4" id="KW-0547">Nucleotide-binding</keyword>
<dbReference type="GO" id="GO:0010507">
    <property type="term" value="P:negative regulation of autophagy"/>
    <property type="evidence" value="ECO:0007669"/>
    <property type="project" value="TreeGrafter"/>
</dbReference>
<dbReference type="GO" id="GO:0005634">
    <property type="term" value="C:nucleus"/>
    <property type="evidence" value="ECO:0007669"/>
    <property type="project" value="TreeGrafter"/>
</dbReference>
<dbReference type="Proteomes" id="UP000541610">
    <property type="component" value="Unassembled WGS sequence"/>
</dbReference>
<dbReference type="AlphaFoldDB" id="A0A7J6P5C1"/>
<dbReference type="EMBL" id="JABANP010000081">
    <property type="protein sequence ID" value="KAF4691285.1"/>
    <property type="molecule type" value="Genomic_DNA"/>
</dbReference>
<dbReference type="InterPro" id="IPR039397">
    <property type="entry name" value="RagA/B"/>
</dbReference>
<dbReference type="PANTHER" id="PTHR11259">
    <property type="entry name" value="RAS-RELATED GTP BINDING RAG/GTR YEAST"/>
    <property type="match status" value="1"/>
</dbReference>
<dbReference type="Pfam" id="PF04670">
    <property type="entry name" value="Gtr1_RagA"/>
    <property type="match status" value="1"/>
</dbReference>
<dbReference type="GO" id="GO:0005764">
    <property type="term" value="C:lysosome"/>
    <property type="evidence" value="ECO:0007669"/>
    <property type="project" value="TreeGrafter"/>
</dbReference>
<evidence type="ECO:0000256" key="1">
    <source>
        <dbReference type="ARBA" id="ARBA00004496"/>
    </source>
</evidence>
<dbReference type="Gene3D" id="3.30.450.190">
    <property type="match status" value="1"/>
</dbReference>
<dbReference type="GO" id="GO:1990131">
    <property type="term" value="C:Gtr1-Gtr2 GTPase complex"/>
    <property type="evidence" value="ECO:0007669"/>
    <property type="project" value="TreeGrafter"/>
</dbReference>
<name>A0A7J6P5C1_PEROL</name>
<evidence type="ECO:0000256" key="5">
    <source>
        <dbReference type="ARBA" id="ARBA00023134"/>
    </source>
</evidence>
<dbReference type="Gene3D" id="3.40.50.300">
    <property type="entry name" value="P-loop containing nucleotide triphosphate hydrolases"/>
    <property type="match status" value="1"/>
</dbReference>
<sequence length="730" mass="84109">MNNASASSSGKEETAKVLLMGRAGAGKTSMRSIIFANYLARETTRLHPTNQVEHSHLRFLGNMTLSLWDCGGQDVFMENYFESQKDHIFRNVRVMIYVVALAGNDQRDAEQQKEITYFKNSMESLRSLSKSAHVYVLLHKFDLVPENEREARFKYYSELLSPYFAGMTTQIFQTSIWDETLYRAWSEIAHSLIPNMDELQRELANFASAVEADEVVLFEKSTFLVIANHTTKQMADPHRFEKVSNIVKQFKLSVNKHHAAFNSLDVSNSNFRAIIDRFTPNTFVMVVTSDPNIHPAATTCNINAARSHFLAAMLSADRRAIYASRFLSPPGFMKRLKQRGKPRNTGPFENPVRRFVRLREKAREFSRMPPPRRIPLAKAPRYRPMMLKEVEGVPQVSPLALEKRLEFLLSEAAVKQQLAEPLRVGYTPYVVERLAWERQMRDLRKIYRAQYLQKLDEVTREEQQREIALYKAEKKERWEKRQARIQAISMDQKRRAVLKDRLRIEARVNEAIEMTRHSKLKVKRMLFLQKLQDRARYITDQNLDARLPDSDPTDPQAKAAPLRGDPKAIKENPEAISLLNRDVNTELLLRQIGGAAEFPRNRNRRIHPTANVFREAMELSYDVLPEDDDLEAVDDEAADEPDALGLTRALSNQQRADLYYGNLTGEEKLEIIENKISMLQEKQKREEEAKGSADILTTKMLDLLTAAKVAYLEAATVNEMKKGIDRDDEE</sequence>
<feature type="region of interest" description="Disordered" evidence="6">
    <location>
        <begin position="544"/>
        <end position="567"/>
    </location>
</feature>
<dbReference type="GO" id="GO:1904263">
    <property type="term" value="P:positive regulation of TORC1 signaling"/>
    <property type="evidence" value="ECO:0007669"/>
    <property type="project" value="TreeGrafter"/>
</dbReference>
<evidence type="ECO:0000256" key="2">
    <source>
        <dbReference type="ARBA" id="ARBA00007756"/>
    </source>
</evidence>
<dbReference type="PANTHER" id="PTHR11259:SF1">
    <property type="entry name" value="RAS-RELATED GTP-BINDING PROTEIN"/>
    <property type="match status" value="1"/>
</dbReference>
<dbReference type="FunFam" id="3.30.450.190:FF:000002">
    <property type="entry name" value="Ras-related GTP-binding protein A"/>
    <property type="match status" value="1"/>
</dbReference>
<comment type="caution">
    <text evidence="7">The sequence shown here is derived from an EMBL/GenBank/DDBJ whole genome shotgun (WGS) entry which is preliminary data.</text>
</comment>
<dbReference type="GO" id="GO:0009267">
    <property type="term" value="P:cellular response to starvation"/>
    <property type="evidence" value="ECO:0007669"/>
    <property type="project" value="TreeGrafter"/>
</dbReference>
<evidence type="ECO:0000256" key="4">
    <source>
        <dbReference type="ARBA" id="ARBA00022741"/>
    </source>
</evidence>
<dbReference type="GO" id="GO:0005525">
    <property type="term" value="F:GTP binding"/>
    <property type="evidence" value="ECO:0007669"/>
    <property type="project" value="UniProtKB-KW"/>
</dbReference>
<dbReference type="GO" id="GO:0003924">
    <property type="term" value="F:GTPase activity"/>
    <property type="evidence" value="ECO:0007669"/>
    <property type="project" value="TreeGrafter"/>
</dbReference>